<dbReference type="InterPro" id="IPR038726">
    <property type="entry name" value="PDDEXK_AddAB-type"/>
</dbReference>
<keyword evidence="7 14" id="KW-0067">ATP-binding</keyword>
<dbReference type="EMBL" id="JAMXIB010000013">
    <property type="protein sequence ID" value="MCO5725771.1"/>
    <property type="molecule type" value="Genomic_DNA"/>
</dbReference>
<dbReference type="PANTHER" id="PTHR11070:SF67">
    <property type="entry name" value="DNA 3'-5' HELICASE"/>
    <property type="match status" value="1"/>
</dbReference>
<evidence type="ECO:0000256" key="5">
    <source>
        <dbReference type="ARBA" id="ARBA00022806"/>
    </source>
</evidence>
<keyword evidence="3" id="KW-0227">DNA damage</keyword>
<dbReference type="InterPro" id="IPR014016">
    <property type="entry name" value="UvrD-like_ATP-bd"/>
</dbReference>
<sequence length="1041" mass="118376">MMNAESKPFRIYDASAGSGKTFTLAREYLRLLLHPGADQEFRRILAITFTNKAVAELKHRILKNLMEFSCLQEGEKPSDLFEAVREGLGEDRAFLVRQSGKVLEELLHNYAFFDVSTIDRFNHRILRTFAQDLELPSNFEVVLDTDALLARAVDALIQKAGSHPGLTAALIEFALEKAEEDRSWDISRDLFEMGQLLFDENHYPYLEDFRGKAMNDFQNLRELLGVSRRQTEALLVSAAREAKELIEAHGLERLDFSSGYFPDFLDKVAQGDFNQNFEAGWKQNFGQQPLYPKKADPAKKTLLDDLLPVLTGYFEGIRDGIQKRGFLVNAYTNCAPFTVLGMLKQELDLLRDEGGYLPISSFNAIIAKELKDQPVPYLYERLGERYRHYFIDEFQDTSGLQWENLIPLIGSALQGEDEQGRRGSLVLVGDAKQAIYRWRGGKAEQFLRLARGTDNPFSVAAHLEALPQNFRSLKPLVAFNNDFFSHISTYMGEGSYSDLFLKGNQQVSEREGQGLVQIDLVPADADDASREYLDRTLARVQELAKKGYPYRELCILTRRRQEGVMISSHLMEAGIPVISSETLLLENHPEIRFLIHLLHHLVAPEDRNHAFGLLLFLSEGRADRHQWIARHLAGADQLLEREYGFAPGADRLKPVYDLLEEAIRQFRLGGENDAYLVFLMDLVLEVGRSEDSSIRSFLDYWEARHDKLSIQAPEGFNAVTLMTIHKSKGLEFPIVIYPFADTPIYREKNPKLWFPVAPQHFAGFGHLLLSRKKELKTYAAPAPELYEEERHRLELDAYNLLYVAHTRAIRALFVISRETPQKDTASGPQSYGEVYCRYLRENGFWEDGQSTYSFGALPGNGEPVVPAARERVRFRYSARDRASLRMVTHSGILWDTDQARAIQYGNILHHALSLIHSRDDVGLAVGRLQGEGLLAHEDREAFGELLLKVVGHPRLEPYFAPGARGLNEWELLTKNGLILRPDRLVLLDGGVAILDYKTGTPKQEYHRQVGQYADTLREMGHPVAAAILVYIDKNQITPEFI</sequence>
<evidence type="ECO:0000256" key="8">
    <source>
        <dbReference type="ARBA" id="ARBA00023125"/>
    </source>
</evidence>
<dbReference type="Gene3D" id="1.10.3170.10">
    <property type="entry name" value="Recbcd, chain B, domain 2"/>
    <property type="match status" value="1"/>
</dbReference>
<evidence type="ECO:0000256" key="13">
    <source>
        <dbReference type="ARBA" id="ARBA00048988"/>
    </source>
</evidence>
<evidence type="ECO:0000256" key="9">
    <source>
        <dbReference type="ARBA" id="ARBA00023204"/>
    </source>
</evidence>
<evidence type="ECO:0000256" key="10">
    <source>
        <dbReference type="ARBA" id="ARBA00023235"/>
    </source>
</evidence>
<organism evidence="17 18">
    <name type="scientific">Robiginitalea marina</name>
    <dbReference type="NCBI Taxonomy" id="2954105"/>
    <lineage>
        <taxon>Bacteria</taxon>
        <taxon>Pseudomonadati</taxon>
        <taxon>Bacteroidota</taxon>
        <taxon>Flavobacteriia</taxon>
        <taxon>Flavobacteriales</taxon>
        <taxon>Flavobacteriaceae</taxon>
        <taxon>Robiginitalea</taxon>
    </lineage>
</organism>
<proteinExistence type="predicted"/>
<comment type="catalytic activity">
    <reaction evidence="13">
        <text>ATP + H2O = ADP + phosphate + H(+)</text>
        <dbReference type="Rhea" id="RHEA:13065"/>
        <dbReference type="ChEBI" id="CHEBI:15377"/>
        <dbReference type="ChEBI" id="CHEBI:15378"/>
        <dbReference type="ChEBI" id="CHEBI:30616"/>
        <dbReference type="ChEBI" id="CHEBI:43474"/>
        <dbReference type="ChEBI" id="CHEBI:456216"/>
        <dbReference type="EC" id="5.6.2.4"/>
    </reaction>
</comment>
<evidence type="ECO:0000256" key="3">
    <source>
        <dbReference type="ARBA" id="ARBA00022763"/>
    </source>
</evidence>
<comment type="caution">
    <text evidence="17">The sequence shown here is derived from an EMBL/GenBank/DDBJ whole genome shotgun (WGS) entry which is preliminary data.</text>
</comment>
<gene>
    <name evidence="17" type="ORF">NG653_12960</name>
</gene>
<keyword evidence="9" id="KW-0234">DNA repair</keyword>
<comment type="catalytic activity">
    <reaction evidence="11">
        <text>Couples ATP hydrolysis with the unwinding of duplex DNA by translocating in the 3'-5' direction.</text>
        <dbReference type="EC" id="5.6.2.4"/>
    </reaction>
</comment>
<keyword evidence="6" id="KW-0269">Exonuclease</keyword>
<evidence type="ECO:0000256" key="12">
    <source>
        <dbReference type="ARBA" id="ARBA00034808"/>
    </source>
</evidence>
<feature type="binding site" evidence="14">
    <location>
        <begin position="14"/>
        <end position="21"/>
    </location>
    <ligand>
        <name>ATP</name>
        <dbReference type="ChEBI" id="CHEBI:30616"/>
    </ligand>
</feature>
<evidence type="ECO:0000256" key="7">
    <source>
        <dbReference type="ARBA" id="ARBA00022840"/>
    </source>
</evidence>
<dbReference type="RefSeq" id="WP_252742143.1">
    <property type="nucleotide sequence ID" value="NZ_JAMXIB010000013.1"/>
</dbReference>
<keyword evidence="1" id="KW-0540">Nuclease</keyword>
<protein>
    <recommendedName>
        <fullName evidence="12">DNA 3'-5' helicase</fullName>
        <ecNumber evidence="12">5.6.2.4</ecNumber>
    </recommendedName>
</protein>
<evidence type="ECO:0000256" key="2">
    <source>
        <dbReference type="ARBA" id="ARBA00022741"/>
    </source>
</evidence>
<dbReference type="PANTHER" id="PTHR11070">
    <property type="entry name" value="UVRD / RECB / PCRA DNA HELICASE FAMILY MEMBER"/>
    <property type="match status" value="1"/>
</dbReference>
<evidence type="ECO:0000256" key="14">
    <source>
        <dbReference type="PROSITE-ProRule" id="PRU00560"/>
    </source>
</evidence>
<keyword evidence="5 14" id="KW-0347">Helicase</keyword>
<dbReference type="InterPro" id="IPR011604">
    <property type="entry name" value="PDDEXK-like_dom_sf"/>
</dbReference>
<keyword evidence="4 14" id="KW-0378">Hydrolase</keyword>
<dbReference type="PROSITE" id="PS51217">
    <property type="entry name" value="UVRD_HELICASE_CTER"/>
    <property type="match status" value="1"/>
</dbReference>
<dbReference type="SUPFAM" id="SSF52540">
    <property type="entry name" value="P-loop containing nucleoside triphosphate hydrolases"/>
    <property type="match status" value="1"/>
</dbReference>
<keyword evidence="10" id="KW-0413">Isomerase</keyword>
<dbReference type="InterPro" id="IPR014017">
    <property type="entry name" value="DNA_helicase_UvrD-like_C"/>
</dbReference>
<name>A0ABT1B0Q3_9FLAO</name>
<dbReference type="InterPro" id="IPR027417">
    <property type="entry name" value="P-loop_NTPase"/>
</dbReference>
<dbReference type="PROSITE" id="PS51198">
    <property type="entry name" value="UVRD_HELICASE_ATP_BIND"/>
    <property type="match status" value="1"/>
</dbReference>
<reference evidence="17 18" key="1">
    <citation type="submission" date="2022-06" db="EMBL/GenBank/DDBJ databases">
        <authorList>
            <person name="Xuan X."/>
        </authorList>
    </citation>
    <scope>NUCLEOTIDE SEQUENCE [LARGE SCALE GENOMIC DNA]</scope>
    <source>
        <strain evidence="17 18">2V75</strain>
    </source>
</reference>
<evidence type="ECO:0000256" key="1">
    <source>
        <dbReference type="ARBA" id="ARBA00022722"/>
    </source>
</evidence>
<dbReference type="Pfam" id="PF00580">
    <property type="entry name" value="UvrD-helicase"/>
    <property type="match status" value="1"/>
</dbReference>
<feature type="domain" description="UvrD-like helicase C-terminal" evidence="16">
    <location>
        <begin position="474"/>
        <end position="729"/>
    </location>
</feature>
<dbReference type="Gene3D" id="3.90.320.10">
    <property type="match status" value="1"/>
</dbReference>
<dbReference type="Proteomes" id="UP001206312">
    <property type="component" value="Unassembled WGS sequence"/>
</dbReference>
<evidence type="ECO:0000256" key="11">
    <source>
        <dbReference type="ARBA" id="ARBA00034617"/>
    </source>
</evidence>
<dbReference type="EC" id="5.6.2.4" evidence="12"/>
<keyword evidence="8" id="KW-0238">DNA-binding</keyword>
<dbReference type="Pfam" id="PF13361">
    <property type="entry name" value="UvrD_C"/>
    <property type="match status" value="2"/>
</dbReference>
<evidence type="ECO:0000259" key="16">
    <source>
        <dbReference type="PROSITE" id="PS51217"/>
    </source>
</evidence>
<dbReference type="Pfam" id="PF12705">
    <property type="entry name" value="PDDEXK_1"/>
    <property type="match status" value="1"/>
</dbReference>
<evidence type="ECO:0000313" key="18">
    <source>
        <dbReference type="Proteomes" id="UP001206312"/>
    </source>
</evidence>
<feature type="domain" description="UvrD-like helicase ATP-binding" evidence="15">
    <location>
        <begin position="1"/>
        <end position="473"/>
    </location>
</feature>
<keyword evidence="18" id="KW-1185">Reference proteome</keyword>
<evidence type="ECO:0000256" key="6">
    <source>
        <dbReference type="ARBA" id="ARBA00022839"/>
    </source>
</evidence>
<evidence type="ECO:0000259" key="15">
    <source>
        <dbReference type="PROSITE" id="PS51198"/>
    </source>
</evidence>
<keyword evidence="2 14" id="KW-0547">Nucleotide-binding</keyword>
<dbReference type="InterPro" id="IPR000212">
    <property type="entry name" value="DNA_helicase_UvrD/REP"/>
</dbReference>
<dbReference type="Gene3D" id="3.40.50.300">
    <property type="entry name" value="P-loop containing nucleotide triphosphate hydrolases"/>
    <property type="match status" value="3"/>
</dbReference>
<accession>A0ABT1B0Q3</accession>
<evidence type="ECO:0000256" key="4">
    <source>
        <dbReference type="ARBA" id="ARBA00022801"/>
    </source>
</evidence>
<evidence type="ECO:0000313" key="17">
    <source>
        <dbReference type="EMBL" id="MCO5725771.1"/>
    </source>
</evidence>